<protein>
    <submittedName>
        <fullName evidence="11">Phosphatidylinositol-glycan biosynthesis class S protein</fullName>
    </submittedName>
</protein>
<gene>
    <name evidence="11" type="ORF">FB192DRAFT_1349082</name>
</gene>
<keyword evidence="9" id="KW-0325">Glycoprotein</keyword>
<dbReference type="UniPathway" id="UPA00196"/>
<accession>A0A8H4BPG5</accession>
<dbReference type="Pfam" id="PF10510">
    <property type="entry name" value="PIG-S"/>
    <property type="match status" value="1"/>
</dbReference>
<evidence type="ECO:0000256" key="1">
    <source>
        <dbReference type="ARBA" id="ARBA00004477"/>
    </source>
</evidence>
<dbReference type="EMBL" id="JAAECE010000001">
    <property type="protein sequence ID" value="KAF1806155.1"/>
    <property type="molecule type" value="Genomic_DNA"/>
</dbReference>
<dbReference type="PANTHER" id="PTHR21072">
    <property type="entry name" value="GPI TRANSAMIDASE COMPONENT PIG-S"/>
    <property type="match status" value="1"/>
</dbReference>
<keyword evidence="4" id="KW-0337">GPI-anchor biosynthesis</keyword>
<evidence type="ECO:0000256" key="4">
    <source>
        <dbReference type="ARBA" id="ARBA00022502"/>
    </source>
</evidence>
<comment type="similarity">
    <text evidence="3">Belongs to the PIGS family.</text>
</comment>
<evidence type="ECO:0000256" key="10">
    <source>
        <dbReference type="SAM" id="Phobius"/>
    </source>
</evidence>
<evidence type="ECO:0000256" key="2">
    <source>
        <dbReference type="ARBA" id="ARBA00004687"/>
    </source>
</evidence>
<evidence type="ECO:0000256" key="3">
    <source>
        <dbReference type="ARBA" id="ARBA00005316"/>
    </source>
</evidence>
<evidence type="ECO:0000256" key="9">
    <source>
        <dbReference type="ARBA" id="ARBA00023180"/>
    </source>
</evidence>
<evidence type="ECO:0000256" key="7">
    <source>
        <dbReference type="ARBA" id="ARBA00022989"/>
    </source>
</evidence>
<dbReference type="InterPro" id="IPR019540">
    <property type="entry name" value="PtdIno-glycan_biosynth_class_S"/>
</dbReference>
<dbReference type="PANTHER" id="PTHR21072:SF13">
    <property type="entry name" value="GPI TRANSAMIDASE COMPONENT PIG-S"/>
    <property type="match status" value="1"/>
</dbReference>
<keyword evidence="5 10" id="KW-0812">Transmembrane</keyword>
<keyword evidence="6" id="KW-0256">Endoplasmic reticulum</keyword>
<proteinExistence type="inferred from homology"/>
<evidence type="ECO:0000256" key="5">
    <source>
        <dbReference type="ARBA" id="ARBA00022692"/>
    </source>
</evidence>
<feature type="transmembrane region" description="Helical" evidence="10">
    <location>
        <begin position="12"/>
        <end position="29"/>
    </location>
</feature>
<dbReference type="GO" id="GO:0042765">
    <property type="term" value="C:GPI-anchor transamidase complex"/>
    <property type="evidence" value="ECO:0007669"/>
    <property type="project" value="InterPro"/>
</dbReference>
<evidence type="ECO:0000256" key="8">
    <source>
        <dbReference type="ARBA" id="ARBA00023136"/>
    </source>
</evidence>
<dbReference type="GO" id="GO:0006506">
    <property type="term" value="P:GPI anchor biosynthetic process"/>
    <property type="evidence" value="ECO:0007669"/>
    <property type="project" value="UniProtKB-UniPathway"/>
</dbReference>
<evidence type="ECO:0000313" key="12">
    <source>
        <dbReference type="Proteomes" id="UP000469890"/>
    </source>
</evidence>
<keyword evidence="7 10" id="KW-1133">Transmembrane helix</keyword>
<sequence>MEQENTGKVTRLVVFAFWSVVLVGLPFWWKTTEVYRASLPFSEIDAWQIKQACDFVMPTKFTIFIPPTVQPSIDNDQLSSEIKSKLADRLSNFKYKTNFPIDISVLEKDTVDGHKDASIGHYFIYVDQADKMDLKIGSERSSFLKINDMASNSIAETLATVIPPVYLSEYQNLGDMACHIENKDKNDVSSMRAFKYSSQYETTFSLMNNNPENMKMDWEIRDAVNAYLSSFLKEVSVVSNFTIDSQIQNYAPLSLKPYYKERVGKPSYYYFEPQHLPHFVNSAEWNLASTITSYPSINFVLYVPSAQEAPLRIHDSKGQPLLTSAFLIPRWGGIVIKNPPKAATEEYTFTKKDLQPIMKIFISQLRSLIGVHDLENSISNKFPANYHVTFEPATTSGITTLEKDNLIRSRTLENVVNTISTLKSLAQLVDEIPNMVVEDHISIKVRQSLDALDAVSKALSAEDYIKALQSSIETVELAEKAFFDPTMVSMLYFPDEHKYAIYMPLFVPISVPLVMALLKEIKKLKQAKKIREKEE</sequence>
<reference evidence="11 12" key="1">
    <citation type="submission" date="2019-09" db="EMBL/GenBank/DDBJ databases">
        <authorList>
            <consortium name="DOE Joint Genome Institute"/>
            <person name="Mondo S.J."/>
            <person name="Navarro-Mendoza M.I."/>
            <person name="Perez-Arques C."/>
            <person name="Panchal S."/>
            <person name="Nicolas F.E."/>
            <person name="Ganguly P."/>
            <person name="Pangilinan J."/>
            <person name="Grigoriev I."/>
            <person name="Heitman J."/>
            <person name="Sanya K."/>
            <person name="Garre V."/>
        </authorList>
    </citation>
    <scope>NUCLEOTIDE SEQUENCE [LARGE SCALE GENOMIC DNA]</scope>
    <source>
        <strain evidence="11 12">MU402</strain>
    </source>
</reference>
<evidence type="ECO:0000256" key="6">
    <source>
        <dbReference type="ARBA" id="ARBA00022824"/>
    </source>
</evidence>
<organism evidence="11 12">
    <name type="scientific">Mucor circinelloides f. lusitanicus</name>
    <name type="common">Mucor racemosus var. lusitanicus</name>
    <dbReference type="NCBI Taxonomy" id="29924"/>
    <lineage>
        <taxon>Eukaryota</taxon>
        <taxon>Fungi</taxon>
        <taxon>Fungi incertae sedis</taxon>
        <taxon>Mucoromycota</taxon>
        <taxon>Mucoromycotina</taxon>
        <taxon>Mucoromycetes</taxon>
        <taxon>Mucorales</taxon>
        <taxon>Mucorineae</taxon>
        <taxon>Mucoraceae</taxon>
        <taxon>Mucor</taxon>
    </lineage>
</organism>
<comment type="subcellular location">
    <subcellularLocation>
        <location evidence="1">Endoplasmic reticulum membrane</location>
        <topology evidence="1">Multi-pass membrane protein</topology>
    </subcellularLocation>
</comment>
<dbReference type="Proteomes" id="UP000469890">
    <property type="component" value="Unassembled WGS sequence"/>
</dbReference>
<feature type="transmembrane region" description="Helical" evidence="10">
    <location>
        <begin position="499"/>
        <end position="518"/>
    </location>
</feature>
<name>A0A8H4BPG5_MUCCL</name>
<comment type="pathway">
    <text evidence="2">Glycolipid biosynthesis; glycosylphosphatidylinositol-anchor biosynthesis.</text>
</comment>
<dbReference type="AlphaFoldDB" id="A0A8H4BPG5"/>
<keyword evidence="8 10" id="KW-0472">Membrane</keyword>
<comment type="caution">
    <text evidence="11">The sequence shown here is derived from an EMBL/GenBank/DDBJ whole genome shotgun (WGS) entry which is preliminary data.</text>
</comment>
<evidence type="ECO:0000313" key="11">
    <source>
        <dbReference type="EMBL" id="KAF1806155.1"/>
    </source>
</evidence>
<dbReference type="GO" id="GO:0016255">
    <property type="term" value="P:attachment of GPI anchor to protein"/>
    <property type="evidence" value="ECO:0007669"/>
    <property type="project" value="InterPro"/>
</dbReference>